<sequence>MNIYHTSDRPVQEAGKNTFTSTEPFFHTPSINTWKYQPIHSLIEEHQCPPRPRFCDSQFGWEYCTARSSNHGESWTAPRESD</sequence>
<dbReference type="EMBL" id="AP015034">
    <property type="protein sequence ID" value="BAT76062.1"/>
    <property type="molecule type" value="Genomic_DNA"/>
</dbReference>
<protein>
    <submittedName>
        <fullName evidence="2">Uncharacterized protein</fullName>
    </submittedName>
</protein>
<keyword evidence="3" id="KW-1185">Reference proteome</keyword>
<reference evidence="2 3" key="1">
    <citation type="journal article" date="2015" name="Sci. Rep.">
        <title>The power of single molecule real-time sequencing technology in the de novo assembly of a eukaryotic genome.</title>
        <authorList>
            <person name="Sakai H."/>
            <person name="Naito K."/>
            <person name="Ogiso-Tanaka E."/>
            <person name="Takahashi Y."/>
            <person name="Iseki K."/>
            <person name="Muto C."/>
            <person name="Satou K."/>
            <person name="Teruya K."/>
            <person name="Shiroma A."/>
            <person name="Shimoji M."/>
            <person name="Hirano T."/>
            <person name="Itoh T."/>
            <person name="Kaga A."/>
            <person name="Tomooka N."/>
        </authorList>
    </citation>
    <scope>NUCLEOTIDE SEQUENCE [LARGE SCALE GENOMIC DNA]</scope>
    <source>
        <strain evidence="3">cv. Shumari</strain>
    </source>
</reference>
<evidence type="ECO:0000313" key="3">
    <source>
        <dbReference type="Proteomes" id="UP000291084"/>
    </source>
</evidence>
<evidence type="ECO:0000313" key="2">
    <source>
        <dbReference type="EMBL" id="BAT76062.1"/>
    </source>
</evidence>
<organism evidence="2 3">
    <name type="scientific">Vigna angularis var. angularis</name>
    <dbReference type="NCBI Taxonomy" id="157739"/>
    <lineage>
        <taxon>Eukaryota</taxon>
        <taxon>Viridiplantae</taxon>
        <taxon>Streptophyta</taxon>
        <taxon>Embryophyta</taxon>
        <taxon>Tracheophyta</taxon>
        <taxon>Spermatophyta</taxon>
        <taxon>Magnoliopsida</taxon>
        <taxon>eudicotyledons</taxon>
        <taxon>Gunneridae</taxon>
        <taxon>Pentapetalae</taxon>
        <taxon>rosids</taxon>
        <taxon>fabids</taxon>
        <taxon>Fabales</taxon>
        <taxon>Fabaceae</taxon>
        <taxon>Papilionoideae</taxon>
        <taxon>50 kb inversion clade</taxon>
        <taxon>NPAAA clade</taxon>
        <taxon>indigoferoid/millettioid clade</taxon>
        <taxon>Phaseoleae</taxon>
        <taxon>Vigna</taxon>
    </lineage>
</organism>
<name>A0A0S3R648_PHAAN</name>
<evidence type="ECO:0000256" key="1">
    <source>
        <dbReference type="SAM" id="MobiDB-lite"/>
    </source>
</evidence>
<feature type="compositionally biased region" description="Basic and acidic residues" evidence="1">
    <location>
        <begin position="1"/>
        <end position="11"/>
    </location>
</feature>
<dbReference type="AlphaFoldDB" id="A0A0S3R648"/>
<proteinExistence type="predicted"/>
<gene>
    <name evidence="2" type="primary">Vigan.01G401800</name>
    <name evidence="2" type="ORF">VIGAN_01401800</name>
</gene>
<feature type="region of interest" description="Disordered" evidence="1">
    <location>
        <begin position="1"/>
        <end position="22"/>
    </location>
</feature>
<accession>A0A0S3R648</accession>
<dbReference type="Proteomes" id="UP000291084">
    <property type="component" value="Chromosome 1"/>
</dbReference>